<dbReference type="Gene3D" id="3.50.50.60">
    <property type="entry name" value="FAD/NAD(P)-binding domain"/>
    <property type="match status" value="1"/>
</dbReference>
<dbReference type="PANTHER" id="PTHR13847:SF287">
    <property type="entry name" value="FAD-DEPENDENT OXIDOREDUCTASE DOMAIN-CONTAINING PROTEIN 1"/>
    <property type="match status" value="1"/>
</dbReference>
<evidence type="ECO:0000313" key="3">
    <source>
        <dbReference type="EMBL" id="EKT84711.1"/>
    </source>
</evidence>
<dbReference type="Gene3D" id="3.30.9.10">
    <property type="entry name" value="D-Amino Acid Oxidase, subunit A, domain 2"/>
    <property type="match status" value="1"/>
</dbReference>
<dbReference type="InterPro" id="IPR036188">
    <property type="entry name" value="FAD/NAD-bd_sf"/>
</dbReference>
<dbReference type="GO" id="GO:0016491">
    <property type="term" value="F:oxidoreductase activity"/>
    <property type="evidence" value="ECO:0007669"/>
    <property type="project" value="UniProtKB-KW"/>
</dbReference>
<gene>
    <name evidence="3" type="ORF">WSS_A00280</name>
</gene>
<dbReference type="InterPro" id="IPR006076">
    <property type="entry name" value="FAD-dep_OxRdtase"/>
</dbReference>
<evidence type="ECO:0000256" key="1">
    <source>
        <dbReference type="ARBA" id="ARBA00023002"/>
    </source>
</evidence>
<dbReference type="Proteomes" id="UP000005951">
    <property type="component" value="Unassembled WGS sequence"/>
</dbReference>
<evidence type="ECO:0000259" key="2">
    <source>
        <dbReference type="Pfam" id="PF01266"/>
    </source>
</evidence>
<dbReference type="GO" id="GO:0005737">
    <property type="term" value="C:cytoplasm"/>
    <property type="evidence" value="ECO:0007669"/>
    <property type="project" value="TreeGrafter"/>
</dbReference>
<dbReference type="RefSeq" id="WP_005253129.1">
    <property type="nucleotide sequence ID" value="NZ_AJYC02000004.1"/>
</dbReference>
<name>K8XUX7_RHOOP</name>
<organism evidence="3 4">
    <name type="scientific">Rhodococcus opacus M213</name>
    <dbReference type="NCBI Taxonomy" id="1129896"/>
    <lineage>
        <taxon>Bacteria</taxon>
        <taxon>Bacillati</taxon>
        <taxon>Actinomycetota</taxon>
        <taxon>Actinomycetes</taxon>
        <taxon>Mycobacteriales</taxon>
        <taxon>Nocardiaceae</taxon>
        <taxon>Rhodococcus</taxon>
    </lineage>
</organism>
<sequence length="388" mass="41307">MSKELPEQASVVVIGGGVIGASIAFHLAESGVSDVVLLEKDELACGSTCKAAGGVRASFSNEANIAIGLRGLDVYSRFAQEYHQEIDFSRDGYLYLLSDQANVDIFTESVALQNCHGVPSRMVTPEEAQKISPLISTDGLLAASWSPQDGKATPESVVMGYAAAARRHGARIVRHCAVTDIESTGGTITAVVTEHGRIKTDTVVCAAGAWSAGIGNMLGVNVPVVPVRRQIAFTEPLSELPESSPSLTIDFPSNFYFHPEGKGLLLGWSDPNEREGFNLKFELEDWLMGLGAIAETRVPAVLDYGISTGWAGLYEVTPDRNQIIDRSTEVEGLLIATGYSGHGFLMGPATGEIVRDLYHGKEPGYDISSFALDRFAQAGIGAGETNIV</sequence>
<dbReference type="Pfam" id="PF01266">
    <property type="entry name" value="DAO"/>
    <property type="match status" value="1"/>
</dbReference>
<dbReference type="AlphaFoldDB" id="K8XUX7"/>
<keyword evidence="1" id="KW-0560">Oxidoreductase</keyword>
<accession>K8XUX7</accession>
<dbReference type="PANTHER" id="PTHR13847">
    <property type="entry name" value="SARCOSINE DEHYDROGENASE-RELATED"/>
    <property type="match status" value="1"/>
</dbReference>
<dbReference type="SUPFAM" id="SSF51905">
    <property type="entry name" value="FAD/NAD(P)-binding domain"/>
    <property type="match status" value="1"/>
</dbReference>
<feature type="domain" description="FAD dependent oxidoreductase" evidence="2">
    <location>
        <begin position="11"/>
        <end position="357"/>
    </location>
</feature>
<evidence type="ECO:0000313" key="4">
    <source>
        <dbReference type="Proteomes" id="UP000005951"/>
    </source>
</evidence>
<dbReference type="EMBL" id="AJYC02000004">
    <property type="protein sequence ID" value="EKT84711.1"/>
    <property type="molecule type" value="Genomic_DNA"/>
</dbReference>
<reference evidence="3 4" key="1">
    <citation type="journal article" date="2013" name="Genome Announc.">
        <title>Draft Genome Sequence of Rhodococcus opacus Strain M213 Shows a Diverse Catabolic Potential.</title>
        <authorList>
            <person name="Pathak A."/>
            <person name="Green S.J."/>
            <person name="Ogram A."/>
            <person name="Chauhan A."/>
        </authorList>
    </citation>
    <scope>NUCLEOTIDE SEQUENCE [LARGE SCALE GENOMIC DNA]</scope>
    <source>
        <strain evidence="3 4">M213</strain>
    </source>
</reference>
<proteinExistence type="predicted"/>
<comment type="caution">
    <text evidence="3">The sequence shown here is derived from an EMBL/GenBank/DDBJ whole genome shotgun (WGS) entry which is preliminary data.</text>
</comment>
<protein>
    <submittedName>
        <fullName evidence="3">Sarcosine oxidase subunit beta</fullName>
    </submittedName>
</protein>